<evidence type="ECO:0000313" key="1">
    <source>
        <dbReference type="EMBL" id="TGY35301.1"/>
    </source>
</evidence>
<comment type="caution">
    <text evidence="1">The sequence shown here is derived from an EMBL/GenBank/DDBJ whole genome shotgun (WGS) entry which is preliminary data.</text>
</comment>
<accession>A0A4S2D345</accession>
<organism evidence="1 2">
    <name type="scientific">Stenotrophomonas maltophilia</name>
    <name type="common">Pseudomonas maltophilia</name>
    <name type="synonym">Xanthomonas maltophilia</name>
    <dbReference type="NCBI Taxonomy" id="40324"/>
    <lineage>
        <taxon>Bacteria</taxon>
        <taxon>Pseudomonadati</taxon>
        <taxon>Pseudomonadota</taxon>
        <taxon>Gammaproteobacteria</taxon>
        <taxon>Lysobacterales</taxon>
        <taxon>Lysobacteraceae</taxon>
        <taxon>Stenotrophomonas</taxon>
        <taxon>Stenotrophomonas maltophilia group</taxon>
    </lineage>
</organism>
<dbReference type="AlphaFoldDB" id="A0A4S2D345"/>
<dbReference type="RefSeq" id="WP_136003978.1">
    <property type="nucleotide sequence ID" value="NZ_SRYW01000004.1"/>
</dbReference>
<gene>
    <name evidence="1" type="ORF">E5352_06180</name>
</gene>
<dbReference type="EMBL" id="SRYW01000004">
    <property type="protein sequence ID" value="TGY35301.1"/>
    <property type="molecule type" value="Genomic_DNA"/>
</dbReference>
<dbReference type="OrthoDB" id="6039857at2"/>
<name>A0A4S2D345_STEMA</name>
<protein>
    <submittedName>
        <fullName evidence="1">Uncharacterized protein</fullName>
    </submittedName>
</protein>
<dbReference type="Proteomes" id="UP000306631">
    <property type="component" value="Unassembled WGS sequence"/>
</dbReference>
<reference evidence="1 2" key="1">
    <citation type="submission" date="2019-04" db="EMBL/GenBank/DDBJ databases">
        <title>Microbes associate with the intestines of laboratory mice.</title>
        <authorList>
            <person name="Navarre W."/>
            <person name="Wong E."/>
            <person name="Huang K."/>
            <person name="Tropini C."/>
            <person name="Ng K."/>
            <person name="Yu B."/>
        </authorList>
    </citation>
    <scope>NUCLEOTIDE SEQUENCE [LARGE SCALE GENOMIC DNA]</scope>
    <source>
        <strain evidence="1 2">NM62_B4-13</strain>
    </source>
</reference>
<evidence type="ECO:0000313" key="2">
    <source>
        <dbReference type="Proteomes" id="UP000306631"/>
    </source>
</evidence>
<sequence length="94" mass="10809">MDIDFMVGSTPVKLTRDWFWGGMKLVSADETVWVQHPAHPGTHFSFTTTQSWLRRIAGQEVIVEKTRSILFAAFREQRFRVLVNGIEVVNRSGM</sequence>
<proteinExistence type="predicted"/>